<gene>
    <name evidence="7" type="ORF">SAMN05660923_01182</name>
</gene>
<dbReference type="RefSeq" id="WP_093751771.1">
    <property type="nucleotide sequence ID" value="NZ_FNNG01000004.1"/>
</dbReference>
<dbReference type="GO" id="GO:0005524">
    <property type="term" value="F:ATP binding"/>
    <property type="evidence" value="ECO:0007669"/>
    <property type="project" value="UniProtKB-KW"/>
</dbReference>
<dbReference type="GO" id="GO:0015807">
    <property type="term" value="P:L-amino acid transport"/>
    <property type="evidence" value="ECO:0007669"/>
    <property type="project" value="TreeGrafter"/>
</dbReference>
<comment type="similarity">
    <text evidence="1">Belongs to the ABC transporter superfamily.</text>
</comment>
<dbReference type="Proteomes" id="UP000198828">
    <property type="component" value="Unassembled WGS sequence"/>
</dbReference>
<keyword evidence="5" id="KW-0029">Amino-acid transport</keyword>
<dbReference type="Gene3D" id="3.40.50.300">
    <property type="entry name" value="P-loop containing nucleotide triphosphate hydrolases"/>
    <property type="match status" value="1"/>
</dbReference>
<keyword evidence="3" id="KW-0547">Nucleotide-binding</keyword>
<accession>A0A1H2W7E5</accession>
<name>A0A1H2W7E5_9FIRM</name>
<dbReference type="GO" id="GO:0015658">
    <property type="term" value="F:branched-chain amino acid transmembrane transporter activity"/>
    <property type="evidence" value="ECO:0007669"/>
    <property type="project" value="InterPro"/>
</dbReference>
<evidence type="ECO:0000256" key="5">
    <source>
        <dbReference type="ARBA" id="ARBA00022970"/>
    </source>
</evidence>
<feature type="domain" description="ABC transporter" evidence="6">
    <location>
        <begin position="2"/>
        <end position="234"/>
    </location>
</feature>
<evidence type="ECO:0000256" key="1">
    <source>
        <dbReference type="ARBA" id="ARBA00005417"/>
    </source>
</evidence>
<evidence type="ECO:0000256" key="4">
    <source>
        <dbReference type="ARBA" id="ARBA00022840"/>
    </source>
</evidence>
<dbReference type="PANTHER" id="PTHR43820">
    <property type="entry name" value="HIGH-AFFINITY BRANCHED-CHAIN AMINO ACID TRANSPORT ATP-BINDING PROTEIN LIVF"/>
    <property type="match status" value="1"/>
</dbReference>
<evidence type="ECO:0000256" key="2">
    <source>
        <dbReference type="ARBA" id="ARBA00022448"/>
    </source>
</evidence>
<dbReference type="SMART" id="SM00382">
    <property type="entry name" value="AAA"/>
    <property type="match status" value="1"/>
</dbReference>
<dbReference type="InterPro" id="IPR017871">
    <property type="entry name" value="ABC_transporter-like_CS"/>
</dbReference>
<dbReference type="PROSITE" id="PS50893">
    <property type="entry name" value="ABC_TRANSPORTER_2"/>
    <property type="match status" value="1"/>
</dbReference>
<protein>
    <submittedName>
        <fullName evidence="7">Amino acid/amide ABC transporter ATP-binding protein 2, HAAT family</fullName>
    </submittedName>
</protein>
<evidence type="ECO:0000313" key="7">
    <source>
        <dbReference type="EMBL" id="SDW76356.1"/>
    </source>
</evidence>
<dbReference type="OrthoDB" id="9776369at2"/>
<dbReference type="InterPro" id="IPR030660">
    <property type="entry name" value="ABC_branched_ATPase_LivF/BraG"/>
</dbReference>
<dbReference type="Pfam" id="PF00005">
    <property type="entry name" value="ABC_tran"/>
    <property type="match status" value="1"/>
</dbReference>
<evidence type="ECO:0000313" key="8">
    <source>
        <dbReference type="Proteomes" id="UP000198828"/>
    </source>
</evidence>
<dbReference type="PIRSF" id="PIRSF039137">
    <property type="entry name" value="ABC_branched_ATPase"/>
    <property type="match status" value="1"/>
</dbReference>
<dbReference type="PANTHER" id="PTHR43820:SF4">
    <property type="entry name" value="HIGH-AFFINITY BRANCHED-CHAIN AMINO ACID TRANSPORT ATP-BINDING PROTEIN LIVF"/>
    <property type="match status" value="1"/>
</dbReference>
<dbReference type="GO" id="GO:0016887">
    <property type="term" value="F:ATP hydrolysis activity"/>
    <property type="evidence" value="ECO:0007669"/>
    <property type="project" value="InterPro"/>
</dbReference>
<dbReference type="InterPro" id="IPR003593">
    <property type="entry name" value="AAA+_ATPase"/>
</dbReference>
<dbReference type="InterPro" id="IPR052156">
    <property type="entry name" value="BCAA_Transport_ATP-bd_LivF"/>
</dbReference>
<keyword evidence="2" id="KW-0813">Transport</keyword>
<organism evidence="7 8">
    <name type="scientific">Tepidimicrobium xylanilyticum</name>
    <dbReference type="NCBI Taxonomy" id="1123352"/>
    <lineage>
        <taxon>Bacteria</taxon>
        <taxon>Bacillati</taxon>
        <taxon>Bacillota</taxon>
        <taxon>Tissierellia</taxon>
        <taxon>Tissierellales</taxon>
        <taxon>Tepidimicrobiaceae</taxon>
        <taxon>Tepidimicrobium</taxon>
    </lineage>
</organism>
<dbReference type="InterPro" id="IPR003439">
    <property type="entry name" value="ABC_transporter-like_ATP-bd"/>
</dbReference>
<proteinExistence type="inferred from homology"/>
<dbReference type="PROSITE" id="PS00211">
    <property type="entry name" value="ABC_TRANSPORTER_1"/>
    <property type="match status" value="1"/>
</dbReference>
<evidence type="ECO:0000256" key="3">
    <source>
        <dbReference type="ARBA" id="ARBA00022741"/>
    </source>
</evidence>
<keyword evidence="4 7" id="KW-0067">ATP-binding</keyword>
<dbReference type="EMBL" id="FNNG01000004">
    <property type="protein sequence ID" value="SDW76356.1"/>
    <property type="molecule type" value="Genomic_DNA"/>
</dbReference>
<sequence>MLKINNLHINYGGIKAVRGINLTIEDNKIVTLIGANGAGKSSTLRAIMGLVKKGEGTVKYNDENITDLSTVDIVKKGIVLVPEGRHVFPNLTVEENLILGAYTINDKEAIKNNMAQVYEIFPRLKERHWQKAGTLSGGEQQMLAVGRALMIKPKVLMMDEPSLGLAPILVKEIFDIIKTINEQGNTILLVEQNAKKALEIAHYGYVLETGELKLEGTGQELLNDSRVQEAYLGEAR</sequence>
<dbReference type="AlphaFoldDB" id="A0A1H2W7E5"/>
<dbReference type="InterPro" id="IPR027417">
    <property type="entry name" value="P-loop_NTPase"/>
</dbReference>
<reference evidence="7 8" key="1">
    <citation type="submission" date="2016-10" db="EMBL/GenBank/DDBJ databases">
        <authorList>
            <person name="de Groot N.N."/>
        </authorList>
    </citation>
    <scope>NUCLEOTIDE SEQUENCE [LARGE SCALE GENOMIC DNA]</scope>
    <source>
        <strain evidence="7 8">DSM 23310</strain>
    </source>
</reference>
<keyword evidence="8" id="KW-1185">Reference proteome</keyword>
<dbReference type="CDD" id="cd03224">
    <property type="entry name" value="ABC_TM1139_LivF_branched"/>
    <property type="match status" value="1"/>
</dbReference>
<evidence type="ECO:0000259" key="6">
    <source>
        <dbReference type="PROSITE" id="PS50893"/>
    </source>
</evidence>
<dbReference type="SUPFAM" id="SSF52540">
    <property type="entry name" value="P-loop containing nucleoside triphosphate hydrolases"/>
    <property type="match status" value="1"/>
</dbReference>